<protein>
    <submittedName>
        <fullName evidence="1">Uncharacterized protein</fullName>
    </submittedName>
</protein>
<accession>A0ABU5RH13</accession>
<organism evidence="1 2">
    <name type="scientific">Amycolatopsis heterodermiae</name>
    <dbReference type="NCBI Taxonomy" id="3110235"/>
    <lineage>
        <taxon>Bacteria</taxon>
        <taxon>Bacillati</taxon>
        <taxon>Actinomycetota</taxon>
        <taxon>Actinomycetes</taxon>
        <taxon>Pseudonocardiales</taxon>
        <taxon>Pseudonocardiaceae</taxon>
        <taxon>Amycolatopsis</taxon>
    </lineage>
</organism>
<proteinExistence type="predicted"/>
<sequence length="50" mass="5379">MKVAQRYPARVVPAHYATVAADWIVLAEVSGEGHATADGWAELAEVTLAW</sequence>
<dbReference type="EMBL" id="JAYFSI010000009">
    <property type="protein sequence ID" value="MEA5364446.1"/>
    <property type="molecule type" value="Genomic_DNA"/>
</dbReference>
<reference evidence="1 2" key="1">
    <citation type="submission" date="2023-12" db="EMBL/GenBank/DDBJ databases">
        <title>Amycolatopsis sp. V23-08.</title>
        <authorList>
            <person name="Somphong A."/>
        </authorList>
    </citation>
    <scope>NUCLEOTIDE SEQUENCE [LARGE SCALE GENOMIC DNA]</scope>
    <source>
        <strain evidence="1 2">V23-08</strain>
    </source>
</reference>
<dbReference type="Proteomes" id="UP001304298">
    <property type="component" value="Unassembled WGS sequence"/>
</dbReference>
<comment type="caution">
    <text evidence="1">The sequence shown here is derived from an EMBL/GenBank/DDBJ whole genome shotgun (WGS) entry which is preliminary data.</text>
</comment>
<dbReference type="RefSeq" id="WP_323332236.1">
    <property type="nucleotide sequence ID" value="NZ_JAYFSI010000009.1"/>
</dbReference>
<keyword evidence="2" id="KW-1185">Reference proteome</keyword>
<evidence type="ECO:0000313" key="1">
    <source>
        <dbReference type="EMBL" id="MEA5364446.1"/>
    </source>
</evidence>
<evidence type="ECO:0000313" key="2">
    <source>
        <dbReference type="Proteomes" id="UP001304298"/>
    </source>
</evidence>
<name>A0ABU5RH13_9PSEU</name>
<gene>
    <name evidence="1" type="ORF">VA596_33285</name>
</gene>